<dbReference type="HOGENOM" id="CLU_704511_0_0_1"/>
<protein>
    <submittedName>
        <fullName evidence="11">Uncharacterized protein</fullName>
    </submittedName>
</protein>
<keyword evidence="7" id="KW-0862">Zinc</keyword>
<evidence type="ECO:0000259" key="10">
    <source>
        <dbReference type="Pfam" id="PF05649"/>
    </source>
</evidence>
<dbReference type="Gene3D" id="1.10.1380.10">
    <property type="entry name" value="Neutral endopeptidase , domain2"/>
    <property type="match status" value="1"/>
</dbReference>
<keyword evidence="5" id="KW-0479">Metal-binding</keyword>
<evidence type="ECO:0000256" key="8">
    <source>
        <dbReference type="ARBA" id="ARBA00023049"/>
    </source>
</evidence>
<dbReference type="EMBL" id="KB741240">
    <property type="protein sequence ID" value="ENN72093.1"/>
    <property type="molecule type" value="Genomic_DNA"/>
</dbReference>
<comment type="similarity">
    <text evidence="3">Belongs to the peptidase M13 family.</text>
</comment>
<evidence type="ECO:0000256" key="5">
    <source>
        <dbReference type="ARBA" id="ARBA00022723"/>
    </source>
</evidence>
<keyword evidence="8" id="KW-0482">Metalloprotease</keyword>
<organism evidence="11">
    <name type="scientific">Dendroctonus ponderosae</name>
    <name type="common">Mountain pine beetle</name>
    <dbReference type="NCBI Taxonomy" id="77166"/>
    <lineage>
        <taxon>Eukaryota</taxon>
        <taxon>Metazoa</taxon>
        <taxon>Ecdysozoa</taxon>
        <taxon>Arthropoda</taxon>
        <taxon>Hexapoda</taxon>
        <taxon>Insecta</taxon>
        <taxon>Pterygota</taxon>
        <taxon>Neoptera</taxon>
        <taxon>Endopterygota</taxon>
        <taxon>Coleoptera</taxon>
        <taxon>Polyphaga</taxon>
        <taxon>Cucujiformia</taxon>
        <taxon>Curculionidae</taxon>
        <taxon>Scolytinae</taxon>
        <taxon>Dendroctonus</taxon>
    </lineage>
</organism>
<dbReference type="InterPro" id="IPR008753">
    <property type="entry name" value="Peptidase_M13_N"/>
</dbReference>
<dbReference type="AlphaFoldDB" id="N6T3F9"/>
<evidence type="ECO:0000313" key="11">
    <source>
        <dbReference type="EMBL" id="ENN72093.1"/>
    </source>
</evidence>
<reference evidence="11" key="1">
    <citation type="journal article" date="2013" name="Genome Biol.">
        <title>Draft genome of the mountain pine beetle, Dendroctonus ponderosae Hopkins, a major forest pest.</title>
        <authorList>
            <person name="Keeling C.I."/>
            <person name="Yuen M.M."/>
            <person name="Liao N.Y."/>
            <person name="Docking T.R."/>
            <person name="Chan S.K."/>
            <person name="Taylor G.A."/>
            <person name="Palmquist D.L."/>
            <person name="Jackman S.D."/>
            <person name="Nguyen A."/>
            <person name="Li M."/>
            <person name="Henderson H."/>
            <person name="Janes J.K."/>
            <person name="Zhao Y."/>
            <person name="Pandoh P."/>
            <person name="Moore R."/>
            <person name="Sperling F.A."/>
            <person name="Huber D.P."/>
            <person name="Birol I."/>
            <person name="Jones S.J."/>
            <person name="Bohlmann J."/>
        </authorList>
    </citation>
    <scope>NUCLEOTIDE SEQUENCE</scope>
</reference>
<dbReference type="GO" id="GO:0016485">
    <property type="term" value="P:protein processing"/>
    <property type="evidence" value="ECO:0007669"/>
    <property type="project" value="TreeGrafter"/>
</dbReference>
<dbReference type="GO" id="GO:0005886">
    <property type="term" value="C:plasma membrane"/>
    <property type="evidence" value="ECO:0007669"/>
    <property type="project" value="UniProtKB-SubCell"/>
</dbReference>
<evidence type="ECO:0000256" key="1">
    <source>
        <dbReference type="ARBA" id="ARBA00001947"/>
    </source>
</evidence>
<dbReference type="GO" id="GO:0004222">
    <property type="term" value="F:metalloendopeptidase activity"/>
    <property type="evidence" value="ECO:0007669"/>
    <property type="project" value="InterPro"/>
</dbReference>
<dbReference type="InterPro" id="IPR024079">
    <property type="entry name" value="MetalloPept_cat_dom_sf"/>
</dbReference>
<evidence type="ECO:0000256" key="4">
    <source>
        <dbReference type="ARBA" id="ARBA00022670"/>
    </source>
</evidence>
<comment type="cofactor">
    <cofactor evidence="1">
        <name>Zn(2+)</name>
        <dbReference type="ChEBI" id="CHEBI:29105"/>
    </cofactor>
</comment>
<dbReference type="PANTHER" id="PTHR11733">
    <property type="entry name" value="ZINC METALLOPROTEASE FAMILY M13 NEPRILYSIN-RELATED"/>
    <property type="match status" value="1"/>
</dbReference>
<dbReference type="Pfam" id="PF01431">
    <property type="entry name" value="Peptidase_M13"/>
    <property type="match status" value="1"/>
</dbReference>
<dbReference type="SUPFAM" id="SSF55486">
    <property type="entry name" value="Metalloproteases ('zincins'), catalytic domain"/>
    <property type="match status" value="1"/>
</dbReference>
<dbReference type="Pfam" id="PF05649">
    <property type="entry name" value="Peptidase_M13_N"/>
    <property type="match status" value="1"/>
</dbReference>
<dbReference type="PROSITE" id="PS50007">
    <property type="entry name" value="PIPLC_X_DOMAIN"/>
    <property type="match status" value="1"/>
</dbReference>
<evidence type="ECO:0000256" key="7">
    <source>
        <dbReference type="ARBA" id="ARBA00022833"/>
    </source>
</evidence>
<evidence type="ECO:0000256" key="3">
    <source>
        <dbReference type="ARBA" id="ARBA00007357"/>
    </source>
</evidence>
<dbReference type="PRINTS" id="PR00786">
    <property type="entry name" value="NEPRILYSIN"/>
</dbReference>
<keyword evidence="6" id="KW-0378">Hydrolase</keyword>
<dbReference type="OrthoDB" id="6475849at2759"/>
<dbReference type="InterPro" id="IPR018497">
    <property type="entry name" value="Peptidase_M13_C"/>
</dbReference>
<dbReference type="Gene3D" id="3.40.390.10">
    <property type="entry name" value="Collagenase (Catalytic Domain)"/>
    <property type="match status" value="2"/>
</dbReference>
<gene>
    <name evidence="11" type="ORF">YQE_11233</name>
</gene>
<comment type="subcellular location">
    <subcellularLocation>
        <location evidence="2">Cell membrane</location>
        <topology evidence="2">Single-pass type II membrane protein</topology>
    </subcellularLocation>
</comment>
<dbReference type="InterPro" id="IPR000718">
    <property type="entry name" value="Peptidase_M13"/>
</dbReference>
<feature type="domain" description="Peptidase M13 C-terminal" evidence="9">
    <location>
        <begin position="185"/>
        <end position="254"/>
    </location>
</feature>
<dbReference type="PANTHER" id="PTHR11733:SF167">
    <property type="entry name" value="FI17812P1-RELATED"/>
    <property type="match status" value="1"/>
</dbReference>
<evidence type="ECO:0000256" key="2">
    <source>
        <dbReference type="ARBA" id="ARBA00004401"/>
    </source>
</evidence>
<dbReference type="GO" id="GO:0046872">
    <property type="term" value="F:metal ion binding"/>
    <property type="evidence" value="ECO:0007669"/>
    <property type="project" value="UniProtKB-KW"/>
</dbReference>
<dbReference type="PROSITE" id="PS51885">
    <property type="entry name" value="NEPRILYSIN"/>
    <property type="match status" value="1"/>
</dbReference>
<keyword evidence="4" id="KW-0645">Protease</keyword>
<proteinExistence type="inferred from homology"/>
<sequence>MNDWEIVKSAALLRAFTYTAADSDVETRKDFEDYLVQTGKTVYPRWQYCARKIMDTTGTLSLALAVTYEYQARVFNPTSMRTAAALVANLRSTFKEVIEAANWMDEESKAAAQTKADNIAVLLGYPDFATDAAALEVFYENLPIASWDHYANAKKLRAFQLAYALNMVSYRNRTAWDKSPLDVNAYYNRQNNRIDYSRIGTVIGHEITHGFDGQGFLYNAQGVIERWWTDQTLENFSDNTQCFIDQYSQYPIPEINDTREPEREPGRQWGAAHRAPGLPEAESAGCRQLQAPDWAGAGRCPALFHRLRHYVVQLRVDFLPEVSGGELREHDELPRTSQHASERRRLQYGGVCCGVPVPRGRAHESRNQMPTLVACRLNIILLCCDSVIKIVL</sequence>
<evidence type="ECO:0000259" key="9">
    <source>
        <dbReference type="Pfam" id="PF01431"/>
    </source>
</evidence>
<evidence type="ECO:0000256" key="6">
    <source>
        <dbReference type="ARBA" id="ARBA00022801"/>
    </source>
</evidence>
<feature type="non-terminal residue" evidence="11">
    <location>
        <position position="1"/>
    </location>
</feature>
<name>N6T3F9_DENPD</name>
<feature type="domain" description="Peptidase M13 N-terminal" evidence="10">
    <location>
        <begin position="6"/>
        <end position="126"/>
    </location>
</feature>
<accession>N6T3F9</accession>
<dbReference type="InterPro" id="IPR042089">
    <property type="entry name" value="Peptidase_M13_dom_2"/>
</dbReference>